<dbReference type="EMBL" id="JAHCLR010000020">
    <property type="protein sequence ID" value="MBS9534238.1"/>
    <property type="molecule type" value="Genomic_DNA"/>
</dbReference>
<accession>A0ABS5RIX0</accession>
<dbReference type="SUPFAM" id="SSF53474">
    <property type="entry name" value="alpha/beta-Hydrolases"/>
    <property type="match status" value="1"/>
</dbReference>
<comment type="caution">
    <text evidence="2">The sequence shown here is derived from an EMBL/GenBank/DDBJ whole genome shotgun (WGS) entry which is preliminary data.</text>
</comment>
<dbReference type="Pfam" id="PF07859">
    <property type="entry name" value="Abhydrolase_3"/>
    <property type="match status" value="1"/>
</dbReference>
<sequence>MTRSLPGGSDRAATARFADRLQSTAVSVGMKVTPFLPLPVKRLMTGGRSVSIDGNTLDPTLQLTLAGQRVLGIDGLVIDDDVEASRAQLRELLSGLGGEDVHVKVRDVTVPGPAGDIGARLYRPPGGRTTALLVFYHGGGFVIGDLDAYDAVCRQVCRDGDVAVLSVDYRLAPEHPAPAALDDAYAAFRWAAEHAADLGAVPGRIAVGGDSAGGNLAAGVALLARDEARRQAPDKGAPTPILQWLLYPVTDCAATTRSRTLYADGFVLTKHDIDWFTAQYVGGSGVDPTDPRVSPLRASDLSGLPPALIALAGFDPLHDEGASFAAALQEAGNVVDLRVAGPLTHGFVSLAALGGGSATATTQLISALRAHLSRGATG</sequence>
<protein>
    <submittedName>
        <fullName evidence="2">Alpha/beta hydrolase</fullName>
    </submittedName>
</protein>
<name>A0ABS5RIX0_9MYCO</name>
<keyword evidence="2" id="KW-0378">Hydrolase</keyword>
<proteinExistence type="predicted"/>
<gene>
    <name evidence="2" type="ORF">KIH27_11630</name>
</gene>
<reference evidence="2 3" key="1">
    <citation type="submission" date="2021-05" db="EMBL/GenBank/DDBJ databases">
        <title>Mycobacterium acidophilum sp. nov., an extremely acid-tolerant member of the genus Mycobacterium.</title>
        <authorList>
            <person name="Xia J."/>
        </authorList>
    </citation>
    <scope>NUCLEOTIDE SEQUENCE [LARGE SCALE GENOMIC DNA]</scope>
    <source>
        <strain evidence="2 3">M1</strain>
    </source>
</reference>
<dbReference type="Gene3D" id="3.40.50.1820">
    <property type="entry name" value="alpha/beta hydrolase"/>
    <property type="match status" value="1"/>
</dbReference>
<dbReference type="InterPro" id="IPR029058">
    <property type="entry name" value="AB_hydrolase_fold"/>
</dbReference>
<dbReference type="PANTHER" id="PTHR23025:SF3">
    <property type="entry name" value="HORMONE-SENSITIVE LIPASE"/>
    <property type="match status" value="1"/>
</dbReference>
<feature type="domain" description="Alpha/beta hydrolase fold-3" evidence="1">
    <location>
        <begin position="133"/>
        <end position="348"/>
    </location>
</feature>
<organism evidence="2 3">
    <name type="scientific">Mycolicibacter acidiphilus</name>
    <dbReference type="NCBI Taxonomy" id="2835306"/>
    <lineage>
        <taxon>Bacteria</taxon>
        <taxon>Bacillati</taxon>
        <taxon>Actinomycetota</taxon>
        <taxon>Actinomycetes</taxon>
        <taxon>Mycobacteriales</taxon>
        <taxon>Mycobacteriaceae</taxon>
        <taxon>Mycolicibacter</taxon>
    </lineage>
</organism>
<dbReference type="RefSeq" id="WP_214093105.1">
    <property type="nucleotide sequence ID" value="NZ_JAHCLR010000020.1"/>
</dbReference>
<dbReference type="GO" id="GO:0016787">
    <property type="term" value="F:hydrolase activity"/>
    <property type="evidence" value="ECO:0007669"/>
    <property type="project" value="UniProtKB-KW"/>
</dbReference>
<dbReference type="Proteomes" id="UP001519535">
    <property type="component" value="Unassembled WGS sequence"/>
</dbReference>
<evidence type="ECO:0000313" key="3">
    <source>
        <dbReference type="Proteomes" id="UP001519535"/>
    </source>
</evidence>
<evidence type="ECO:0000313" key="2">
    <source>
        <dbReference type="EMBL" id="MBS9534238.1"/>
    </source>
</evidence>
<dbReference type="InterPro" id="IPR013094">
    <property type="entry name" value="AB_hydrolase_3"/>
</dbReference>
<evidence type="ECO:0000259" key="1">
    <source>
        <dbReference type="Pfam" id="PF07859"/>
    </source>
</evidence>
<dbReference type="PANTHER" id="PTHR23025">
    <property type="entry name" value="TRIACYLGLYCEROL LIPASE"/>
    <property type="match status" value="1"/>
</dbReference>
<keyword evidence="3" id="KW-1185">Reference proteome</keyword>